<dbReference type="GO" id="GO:0016491">
    <property type="term" value="F:oxidoreductase activity"/>
    <property type="evidence" value="ECO:0007669"/>
    <property type="project" value="UniProtKB-KW"/>
</dbReference>
<feature type="transmembrane region" description="Helical" evidence="10">
    <location>
        <begin position="714"/>
        <end position="737"/>
    </location>
</feature>
<feature type="transmembrane region" description="Helical" evidence="10">
    <location>
        <begin position="633"/>
        <end position="653"/>
    </location>
</feature>
<reference evidence="14 15" key="1">
    <citation type="journal article" date="2010" name="J. Bacteriol.">
        <title>Genome sequences of Oceanicola granulosus HTCC2516(T) and Oceanicola batsensis HTCC2597(TDelta).</title>
        <authorList>
            <person name="Thrash J.C."/>
            <person name="Cho J.C."/>
            <person name="Vergin K.L."/>
            <person name="Giovannoni S.J."/>
        </authorList>
    </citation>
    <scope>NUCLEOTIDE SEQUENCE [LARGE SCALE GENOMIC DNA]</scope>
    <source>
        <strain evidence="15">ATCC BAA-861 / DSM 15982 / KCTC 12143 / HTCC2516</strain>
    </source>
</reference>
<dbReference type="RefSeq" id="WP_007255764.1">
    <property type="nucleotide sequence ID" value="NZ_CH724107.1"/>
</dbReference>
<evidence type="ECO:0000256" key="7">
    <source>
        <dbReference type="ARBA" id="ARBA00023136"/>
    </source>
</evidence>
<accession>Q2CJV9</accession>
<dbReference type="OrthoDB" id="9814124at2"/>
<dbReference type="STRING" id="314256.OG2516_11221"/>
<evidence type="ECO:0000256" key="8">
    <source>
        <dbReference type="ARBA" id="ARBA00023157"/>
    </source>
</evidence>
<feature type="transmembrane region" description="Helical" evidence="10">
    <location>
        <begin position="444"/>
        <end position="464"/>
    </location>
</feature>
<evidence type="ECO:0000259" key="11">
    <source>
        <dbReference type="Pfam" id="PF01370"/>
    </source>
</evidence>
<proteinExistence type="inferred from homology"/>
<keyword evidence="15" id="KW-1185">Reference proteome</keyword>
<gene>
    <name evidence="14" type="ORF">OG2516_11221</name>
</gene>
<keyword evidence="3 10" id="KW-0812">Transmembrane</keyword>
<dbReference type="Proteomes" id="UP000003635">
    <property type="component" value="Unassembled WGS sequence"/>
</dbReference>
<keyword evidence="5 10" id="KW-1133">Transmembrane helix</keyword>
<evidence type="ECO:0008006" key="16">
    <source>
        <dbReference type="Google" id="ProtNLM"/>
    </source>
</evidence>
<evidence type="ECO:0000259" key="12">
    <source>
        <dbReference type="Pfam" id="PF03779"/>
    </source>
</evidence>
<evidence type="ECO:0000256" key="10">
    <source>
        <dbReference type="SAM" id="Phobius"/>
    </source>
</evidence>
<dbReference type="Gene3D" id="3.40.50.720">
    <property type="entry name" value="NAD(P)-binding Rossmann-like Domain"/>
    <property type="match status" value="1"/>
</dbReference>
<dbReference type="InterPro" id="IPR036291">
    <property type="entry name" value="NAD(P)-bd_dom_sf"/>
</dbReference>
<evidence type="ECO:0000313" key="15">
    <source>
        <dbReference type="Proteomes" id="UP000003635"/>
    </source>
</evidence>
<comment type="subcellular location">
    <subcellularLocation>
        <location evidence="1">Membrane</location>
        <topology evidence="1">Multi-pass membrane protein</topology>
    </subcellularLocation>
</comment>
<dbReference type="InterPro" id="IPR038354">
    <property type="entry name" value="VKOR_sf"/>
</dbReference>
<organism evidence="14 15">
    <name type="scientific">Oceanicola granulosus (strain ATCC BAA-861 / DSM 15982 / KCTC 12143 / HTCC2516)</name>
    <dbReference type="NCBI Taxonomy" id="314256"/>
    <lineage>
        <taxon>Bacteria</taxon>
        <taxon>Pseudomonadati</taxon>
        <taxon>Pseudomonadota</taxon>
        <taxon>Alphaproteobacteria</taxon>
        <taxon>Rhodobacterales</taxon>
        <taxon>Roseobacteraceae</taxon>
        <taxon>Oceanicola</taxon>
    </lineage>
</organism>
<evidence type="ECO:0000256" key="3">
    <source>
        <dbReference type="ARBA" id="ARBA00022692"/>
    </source>
</evidence>
<feature type="transmembrane region" description="Helical" evidence="10">
    <location>
        <begin position="776"/>
        <end position="807"/>
    </location>
</feature>
<evidence type="ECO:0000256" key="6">
    <source>
        <dbReference type="ARBA" id="ARBA00023002"/>
    </source>
</evidence>
<dbReference type="InterPro" id="IPR005530">
    <property type="entry name" value="SPW"/>
</dbReference>
<keyword evidence="6" id="KW-0560">Oxidoreductase</keyword>
<comment type="similarity">
    <text evidence="2">Belongs to the VKOR family.</text>
</comment>
<feature type="transmembrane region" description="Helical" evidence="10">
    <location>
        <begin position="419"/>
        <end position="438"/>
    </location>
</feature>
<keyword evidence="7 10" id="KW-0472">Membrane</keyword>
<feature type="transmembrane region" description="Helical" evidence="10">
    <location>
        <begin position="606"/>
        <end position="627"/>
    </location>
</feature>
<evidence type="ECO:0000256" key="5">
    <source>
        <dbReference type="ARBA" id="ARBA00022989"/>
    </source>
</evidence>
<keyword evidence="9" id="KW-0676">Redox-active center</keyword>
<evidence type="ECO:0000256" key="4">
    <source>
        <dbReference type="ARBA" id="ARBA00022719"/>
    </source>
</evidence>
<dbReference type="Pfam" id="PF03779">
    <property type="entry name" value="SPW"/>
    <property type="match status" value="1"/>
</dbReference>
<dbReference type="GO" id="GO:0048038">
    <property type="term" value="F:quinone binding"/>
    <property type="evidence" value="ECO:0007669"/>
    <property type="project" value="UniProtKB-KW"/>
</dbReference>
<dbReference type="eggNOG" id="COG0451">
    <property type="taxonomic scope" value="Bacteria"/>
</dbReference>
<dbReference type="InterPro" id="IPR001509">
    <property type="entry name" value="Epimerase_deHydtase"/>
</dbReference>
<evidence type="ECO:0000256" key="2">
    <source>
        <dbReference type="ARBA" id="ARBA00006214"/>
    </source>
</evidence>
<dbReference type="PANTHER" id="PTHR43245">
    <property type="entry name" value="BIFUNCTIONAL POLYMYXIN RESISTANCE PROTEIN ARNA"/>
    <property type="match status" value="1"/>
</dbReference>
<dbReference type="InterPro" id="IPR050177">
    <property type="entry name" value="Lipid_A_modif_metabolic_enz"/>
</dbReference>
<dbReference type="InterPro" id="IPR012932">
    <property type="entry name" value="VKOR"/>
</dbReference>
<protein>
    <recommendedName>
        <fullName evidence="16">DNA polymerase III subunit epsilon</fullName>
    </recommendedName>
</protein>
<evidence type="ECO:0000256" key="9">
    <source>
        <dbReference type="ARBA" id="ARBA00023284"/>
    </source>
</evidence>
<comment type="caution">
    <text evidence="14">The sequence shown here is derived from an EMBL/GenBank/DDBJ whole genome shotgun (WGS) entry which is preliminary data.</text>
</comment>
<dbReference type="SUPFAM" id="SSF51735">
    <property type="entry name" value="NAD(P)-binding Rossmann-fold domains"/>
    <property type="match status" value="1"/>
</dbReference>
<dbReference type="EMBL" id="AAOT01000001">
    <property type="protein sequence ID" value="EAR53030.1"/>
    <property type="molecule type" value="Genomic_DNA"/>
</dbReference>
<dbReference type="Pfam" id="PF07884">
    <property type="entry name" value="VKOR"/>
    <property type="match status" value="1"/>
</dbReference>
<feature type="transmembrane region" description="Helical" evidence="10">
    <location>
        <begin position="471"/>
        <end position="489"/>
    </location>
</feature>
<evidence type="ECO:0000259" key="13">
    <source>
        <dbReference type="Pfam" id="PF07884"/>
    </source>
</evidence>
<feature type="transmembrane region" description="Helical" evidence="10">
    <location>
        <begin position="516"/>
        <end position="536"/>
    </location>
</feature>
<dbReference type="GO" id="GO:0016020">
    <property type="term" value="C:membrane"/>
    <property type="evidence" value="ECO:0007669"/>
    <property type="project" value="UniProtKB-SubCell"/>
</dbReference>
<evidence type="ECO:0000256" key="1">
    <source>
        <dbReference type="ARBA" id="ARBA00004141"/>
    </source>
</evidence>
<feature type="transmembrane region" description="Helical" evidence="10">
    <location>
        <begin position="743"/>
        <end position="764"/>
    </location>
</feature>
<dbReference type="Pfam" id="PF01370">
    <property type="entry name" value="Epimerase"/>
    <property type="match status" value="1"/>
</dbReference>
<keyword evidence="8" id="KW-1015">Disulfide bond</keyword>
<dbReference type="AlphaFoldDB" id="Q2CJV9"/>
<evidence type="ECO:0000313" key="14">
    <source>
        <dbReference type="EMBL" id="EAR53030.1"/>
    </source>
</evidence>
<feature type="domain" description="Vitamin K epoxide reductase" evidence="13">
    <location>
        <begin position="521"/>
        <end position="654"/>
    </location>
</feature>
<dbReference type="CDD" id="cd12919">
    <property type="entry name" value="VKOR_2"/>
    <property type="match status" value="1"/>
</dbReference>
<name>Q2CJV9_OCEGH</name>
<dbReference type="Gene3D" id="1.20.1440.130">
    <property type="entry name" value="VKOR domain"/>
    <property type="match status" value="1"/>
</dbReference>
<feature type="domain" description="NAD-dependent epimerase/dehydratase" evidence="11">
    <location>
        <begin position="11"/>
        <end position="233"/>
    </location>
</feature>
<feature type="transmembrane region" description="Helical" evidence="10">
    <location>
        <begin position="393"/>
        <end position="412"/>
    </location>
</feature>
<keyword evidence="4" id="KW-0874">Quinone</keyword>
<dbReference type="HOGENOM" id="CLU_332007_0_0_5"/>
<feature type="domain" description="SPW repeat-containing integral membrane" evidence="12">
    <location>
        <begin position="393"/>
        <end position="486"/>
    </location>
</feature>
<sequence length="825" mass="90717">MPQIDQQKPLVFITGAGGAVGTALVEALEPDYRVVGFDRSADDTDPCEMVEGDLTDDASMELAFRKLKERHGSKIASVIHLAAYFDFTGEKSPLYDEVNVEGTRRLLRHLQEFDVEQFVYSGTMLIHEAGDVGERIDEDTPVSPDWAYPQSKAEAEKVIREERGGIKTVRLHLAGLYDDETAVPTLTQQIARIYERDIKSHVYAGNLDAGQAFIHADDMRDAMRRVVDRRAELPDDCAILVGEPQPMGYRALQNRIGALIHGEDTWRTISLPKPLAKVGAWIETRAEPVIPDALDEGEAPFIRPFMIDLASDHFSLDIDRARELLDWEPEHHISDGLEKIVANLKSDPPGWYRANKIRLPIWMRSAEERVDDPDKLRQDYEAEVQWRHRQGLWAHWVNAGLGVWLLTSPPLLGYNHVGMILSDMVAGTVLIVASLLALSWRNGLARWVAAAVGVWVMFAPLLFWTENGAGYLNATLIGMLIPILALAVGPPPGVSPTALMTGPTIPKGWSYSPSDWFQRIPVIILAIVGLLISRYLTAYQLETIDGVWDPFFPGTEPGKNGSESVVTSSVSESWPVPDAGLGALTYALEIVVGVIGSSRRWRTMPWLTVIFGIMIVPLGAVSIFFIVIQPILIGTYCALCLVAAAAMLIQIPYSVDELVATGQFLRRRHRAGQPWLKVFFLGDTDEGPDDQSEDDFNRPPKVIIKEMLSGGMTFPWTLGASMALAVLLMLSPLLIGWDNGLAAVNHVVGALVLTVSAAALAAVARLARFLNVLLGVVLLFAPFMTGAGFGLLLVEALFGLALIALSIPRGDVGNSTYGSWQRFVR</sequence>